<dbReference type="RefSeq" id="WP_171088786.1">
    <property type="nucleotide sequence ID" value="NZ_CP053069.1"/>
</dbReference>
<feature type="chain" id="PRO_5027030007" evidence="1">
    <location>
        <begin position="25"/>
        <end position="67"/>
    </location>
</feature>
<name>A0A6M4GPT4_9PROT</name>
<keyword evidence="1" id="KW-0732">Signal</keyword>
<gene>
    <name evidence="2" type="ORF">DSM104443_00121</name>
</gene>
<evidence type="ECO:0000256" key="1">
    <source>
        <dbReference type="SAM" id="SignalP"/>
    </source>
</evidence>
<proteinExistence type="predicted"/>
<dbReference type="AlphaFoldDB" id="A0A6M4GPT4"/>
<protein>
    <submittedName>
        <fullName evidence="2">Uncharacterized protein</fullName>
    </submittedName>
</protein>
<dbReference type="KEGG" id="uru:DSM104443_00121"/>
<accession>A0A6M4GPT4</accession>
<feature type="signal peptide" evidence="1">
    <location>
        <begin position="1"/>
        <end position="24"/>
    </location>
</feature>
<dbReference type="Proteomes" id="UP000501534">
    <property type="component" value="Chromosome"/>
</dbReference>
<reference evidence="2 3" key="1">
    <citation type="submission" date="2020-04" db="EMBL/GenBank/DDBJ databases">
        <title>Usitatibacter rugosus gen. nov., sp. nov. and Usitatibacter palustris sp. nov., novel members of Usitatibacteraceae fam. nov. within the order Nitrosomonadales isolated from soil.</title>
        <authorList>
            <person name="Huber K.J."/>
            <person name="Neumann-Schaal M."/>
            <person name="Geppert A."/>
            <person name="Luckner M."/>
            <person name="Wanner G."/>
            <person name="Overmann J."/>
        </authorList>
    </citation>
    <scope>NUCLEOTIDE SEQUENCE [LARGE SCALE GENOMIC DNA]</scope>
    <source>
        <strain evidence="2 3">0125_3</strain>
    </source>
</reference>
<sequence>MNRTMRFAAAAVAAGFILAPVAQASEPNTGEQRAVEAAKKGPAELRRFIQRTRMIYGLSYEQFRTAS</sequence>
<evidence type="ECO:0000313" key="3">
    <source>
        <dbReference type="Proteomes" id="UP000501534"/>
    </source>
</evidence>
<dbReference type="EMBL" id="CP053069">
    <property type="protein sequence ID" value="QJR09085.1"/>
    <property type="molecule type" value="Genomic_DNA"/>
</dbReference>
<keyword evidence="3" id="KW-1185">Reference proteome</keyword>
<organism evidence="2 3">
    <name type="scientific">Usitatibacter rugosus</name>
    <dbReference type="NCBI Taxonomy" id="2732067"/>
    <lineage>
        <taxon>Bacteria</taxon>
        <taxon>Pseudomonadati</taxon>
        <taxon>Pseudomonadota</taxon>
        <taxon>Betaproteobacteria</taxon>
        <taxon>Nitrosomonadales</taxon>
        <taxon>Usitatibacteraceae</taxon>
        <taxon>Usitatibacter</taxon>
    </lineage>
</organism>
<evidence type="ECO:0000313" key="2">
    <source>
        <dbReference type="EMBL" id="QJR09085.1"/>
    </source>
</evidence>